<organism evidence="1 2">
    <name type="scientific">Segatella baroniae F0067</name>
    <dbReference type="NCBI Taxonomy" id="1115809"/>
    <lineage>
        <taxon>Bacteria</taxon>
        <taxon>Pseudomonadati</taxon>
        <taxon>Bacteroidota</taxon>
        <taxon>Bacteroidia</taxon>
        <taxon>Bacteroidales</taxon>
        <taxon>Prevotellaceae</taxon>
        <taxon>Segatella</taxon>
    </lineage>
</organism>
<gene>
    <name evidence="1" type="ORF">HMPREF9135_1161</name>
</gene>
<evidence type="ECO:0000313" key="1">
    <source>
        <dbReference type="EMBL" id="ERK39040.1"/>
    </source>
</evidence>
<sequence>MKQKNKPSFAYFEHTDIYLPSTSSTFASPYRPSRSKARASIIF</sequence>
<reference evidence="1 2" key="1">
    <citation type="submission" date="2013-08" db="EMBL/GenBank/DDBJ databases">
        <authorList>
            <person name="Durkin A.S."/>
            <person name="Haft D.R."/>
            <person name="McCorrison J."/>
            <person name="Torralba M."/>
            <person name="Gillis M."/>
            <person name="Haft D.H."/>
            <person name="Methe B."/>
            <person name="Sutton G."/>
            <person name="Nelson K.E."/>
        </authorList>
    </citation>
    <scope>NUCLEOTIDE SEQUENCE [LARGE SCALE GENOMIC DNA]</scope>
    <source>
        <strain evidence="1 2">F0067</strain>
    </source>
</reference>
<dbReference type="Proteomes" id="UP000016648">
    <property type="component" value="Unassembled WGS sequence"/>
</dbReference>
<accession>U2NLU8</accession>
<evidence type="ECO:0000313" key="2">
    <source>
        <dbReference type="Proteomes" id="UP000016648"/>
    </source>
</evidence>
<comment type="caution">
    <text evidence="1">The sequence shown here is derived from an EMBL/GenBank/DDBJ whole genome shotgun (WGS) entry which is preliminary data.</text>
</comment>
<proteinExistence type="predicted"/>
<dbReference type="AlphaFoldDB" id="U2NLU8"/>
<dbReference type="EMBL" id="AWEY01000029">
    <property type="protein sequence ID" value="ERK39040.1"/>
    <property type="molecule type" value="Genomic_DNA"/>
</dbReference>
<protein>
    <submittedName>
        <fullName evidence="1">Uncharacterized protein</fullName>
    </submittedName>
</protein>
<keyword evidence="2" id="KW-1185">Reference proteome</keyword>
<name>U2NLU8_9BACT</name>